<organism evidence="2 3">
    <name type="scientific">Malus baccata</name>
    <name type="common">Siberian crab apple</name>
    <name type="synonym">Pyrus baccata</name>
    <dbReference type="NCBI Taxonomy" id="106549"/>
    <lineage>
        <taxon>Eukaryota</taxon>
        <taxon>Viridiplantae</taxon>
        <taxon>Streptophyta</taxon>
        <taxon>Embryophyta</taxon>
        <taxon>Tracheophyta</taxon>
        <taxon>Spermatophyta</taxon>
        <taxon>Magnoliopsida</taxon>
        <taxon>eudicotyledons</taxon>
        <taxon>Gunneridae</taxon>
        <taxon>Pentapetalae</taxon>
        <taxon>rosids</taxon>
        <taxon>fabids</taxon>
        <taxon>Rosales</taxon>
        <taxon>Rosaceae</taxon>
        <taxon>Amygdaloideae</taxon>
        <taxon>Maleae</taxon>
        <taxon>Malus</taxon>
    </lineage>
</organism>
<dbReference type="Proteomes" id="UP000315295">
    <property type="component" value="Unassembled WGS sequence"/>
</dbReference>
<name>A0A540L6J2_MALBA</name>
<feature type="region of interest" description="Disordered" evidence="1">
    <location>
        <begin position="18"/>
        <end position="72"/>
    </location>
</feature>
<keyword evidence="3" id="KW-1185">Reference proteome</keyword>
<gene>
    <name evidence="2" type="ORF">C1H46_032343</name>
</gene>
<feature type="compositionally biased region" description="Acidic residues" evidence="1">
    <location>
        <begin position="34"/>
        <end position="45"/>
    </location>
</feature>
<accession>A0A540L6J2</accession>
<evidence type="ECO:0000313" key="3">
    <source>
        <dbReference type="Proteomes" id="UP000315295"/>
    </source>
</evidence>
<dbReference type="AlphaFoldDB" id="A0A540L6J2"/>
<sequence>MMVDTVIRAMIVARYENTHGVVTETGWPSFSTDPSEEQEQEEEREGESGGQGGEQEGERESESGGRQRRYEG</sequence>
<feature type="compositionally biased region" description="Basic and acidic residues" evidence="1">
    <location>
        <begin position="56"/>
        <end position="72"/>
    </location>
</feature>
<evidence type="ECO:0000313" key="2">
    <source>
        <dbReference type="EMBL" id="TQD82105.1"/>
    </source>
</evidence>
<dbReference type="EMBL" id="VIEB01000737">
    <property type="protein sequence ID" value="TQD82105.1"/>
    <property type="molecule type" value="Genomic_DNA"/>
</dbReference>
<evidence type="ECO:0000256" key="1">
    <source>
        <dbReference type="SAM" id="MobiDB-lite"/>
    </source>
</evidence>
<reference evidence="2 3" key="1">
    <citation type="journal article" date="2019" name="G3 (Bethesda)">
        <title>Sequencing of a Wild Apple (Malus baccata) Genome Unravels the Differences Between Cultivated and Wild Apple Species Regarding Disease Resistance and Cold Tolerance.</title>
        <authorList>
            <person name="Chen X."/>
        </authorList>
    </citation>
    <scope>NUCLEOTIDE SEQUENCE [LARGE SCALE GENOMIC DNA]</scope>
    <source>
        <strain evidence="3">cv. Shandingzi</strain>
        <tissue evidence="2">Leaves</tissue>
    </source>
</reference>
<comment type="caution">
    <text evidence="2">The sequence shown here is derived from an EMBL/GenBank/DDBJ whole genome shotgun (WGS) entry which is preliminary data.</text>
</comment>
<proteinExistence type="predicted"/>
<protein>
    <submittedName>
        <fullName evidence="2">Uncharacterized protein</fullName>
    </submittedName>
</protein>